<evidence type="ECO:0000256" key="1">
    <source>
        <dbReference type="ARBA" id="ARBA00004481"/>
    </source>
</evidence>
<dbReference type="VEuPathDB" id="FungiDB:CAGL0F03113g"/>
<evidence type="ECO:0000256" key="6">
    <source>
        <dbReference type="ARBA" id="ARBA00023006"/>
    </source>
</evidence>
<feature type="compositionally biased region" description="Low complexity" evidence="10">
    <location>
        <begin position="62"/>
        <end position="80"/>
    </location>
</feature>
<feature type="compositionally biased region" description="Basic and acidic residues" evidence="10">
    <location>
        <begin position="501"/>
        <end position="522"/>
    </location>
</feature>
<dbReference type="EMBL" id="LLZZ01000022">
    <property type="protein sequence ID" value="KTB12329.1"/>
    <property type="molecule type" value="Genomic_DNA"/>
</dbReference>
<gene>
    <name evidence="12" type="ORF">AO440_001230</name>
</gene>
<keyword evidence="6" id="KW-0072">Autophagy</keyword>
<dbReference type="PROSITE" id="PS50195">
    <property type="entry name" value="PX"/>
    <property type="match status" value="1"/>
</dbReference>
<dbReference type="VEuPathDB" id="FungiDB:GVI51_F02827"/>
<organism evidence="12 13">
    <name type="scientific">Candida glabrata</name>
    <name type="common">Yeast</name>
    <name type="synonym">Torulopsis glabrata</name>
    <dbReference type="NCBI Taxonomy" id="5478"/>
    <lineage>
        <taxon>Eukaryota</taxon>
        <taxon>Fungi</taxon>
        <taxon>Dikarya</taxon>
        <taxon>Ascomycota</taxon>
        <taxon>Saccharomycotina</taxon>
        <taxon>Saccharomycetes</taxon>
        <taxon>Saccharomycetales</taxon>
        <taxon>Saccharomycetaceae</taxon>
        <taxon>Nakaseomyces</taxon>
    </lineage>
</organism>
<feature type="region of interest" description="Disordered" evidence="10">
    <location>
        <begin position="476"/>
        <end position="530"/>
    </location>
</feature>
<dbReference type="Proteomes" id="UP000054886">
    <property type="component" value="Unassembled WGS sequence"/>
</dbReference>
<dbReference type="Gene3D" id="1.20.1270.60">
    <property type="entry name" value="Arfaptin homology (AH) domain/BAR domain"/>
    <property type="match status" value="1"/>
</dbReference>
<evidence type="ECO:0000256" key="4">
    <source>
        <dbReference type="ARBA" id="ARBA00022753"/>
    </source>
</evidence>
<accession>A0A0W0CRP0</accession>
<dbReference type="VEuPathDB" id="FungiDB:GWK60_F02827"/>
<dbReference type="InterPro" id="IPR044106">
    <property type="entry name" value="PX_Snx41/Atg20"/>
</dbReference>
<evidence type="ECO:0000256" key="5">
    <source>
        <dbReference type="ARBA" id="ARBA00022927"/>
    </source>
</evidence>
<evidence type="ECO:0000256" key="10">
    <source>
        <dbReference type="SAM" id="MobiDB-lite"/>
    </source>
</evidence>
<evidence type="ECO:0000313" key="13">
    <source>
        <dbReference type="Proteomes" id="UP000054886"/>
    </source>
</evidence>
<comment type="caution">
    <text evidence="12">The sequence shown here is derived from an EMBL/GenBank/DDBJ whole genome shotgun (WGS) entry which is preliminary data.</text>
</comment>
<dbReference type="SMART" id="SM00312">
    <property type="entry name" value="PX"/>
    <property type="match status" value="1"/>
</dbReference>
<dbReference type="GO" id="GO:0005829">
    <property type="term" value="C:cytosol"/>
    <property type="evidence" value="ECO:0007669"/>
    <property type="project" value="GOC"/>
</dbReference>
<dbReference type="SUPFAM" id="SSF64268">
    <property type="entry name" value="PX domain"/>
    <property type="match status" value="1"/>
</dbReference>
<keyword evidence="7" id="KW-0446">Lipid-binding</keyword>
<keyword evidence="3" id="KW-0813">Transport</keyword>
<dbReference type="VEuPathDB" id="FungiDB:B1J91_F03113g"/>
<dbReference type="InterPro" id="IPR036871">
    <property type="entry name" value="PX_dom_sf"/>
</dbReference>
<reference evidence="12 13" key="1">
    <citation type="submission" date="2015-10" db="EMBL/GenBank/DDBJ databases">
        <title>Draft genomes sequences of Candida glabrata isolates 1A, 1B, 2A, 2B, 3A and 3B.</title>
        <authorList>
            <person name="Haavelsrud O.E."/>
            <person name="Gaustad P."/>
        </authorList>
    </citation>
    <scope>NUCLEOTIDE SEQUENCE [LARGE SCALE GENOMIC DNA]</scope>
    <source>
        <strain evidence="12">910700640</strain>
    </source>
</reference>
<evidence type="ECO:0000256" key="7">
    <source>
        <dbReference type="ARBA" id="ARBA00023121"/>
    </source>
</evidence>
<proteinExistence type="inferred from homology"/>
<comment type="similarity">
    <text evidence="2">Belongs to the sorting nexin family.</text>
</comment>
<dbReference type="GO" id="GO:0042147">
    <property type="term" value="P:retrograde transport, endosome to Golgi"/>
    <property type="evidence" value="ECO:0007669"/>
    <property type="project" value="EnsemblFungi"/>
</dbReference>
<evidence type="ECO:0000256" key="2">
    <source>
        <dbReference type="ARBA" id="ARBA00010883"/>
    </source>
</evidence>
<evidence type="ECO:0000256" key="9">
    <source>
        <dbReference type="SAM" id="Coils"/>
    </source>
</evidence>
<dbReference type="PANTHER" id="PTHR46979:SF2">
    <property type="entry name" value="SORTING NEXIN-41"/>
    <property type="match status" value="1"/>
</dbReference>
<name>A0A0W0CRP0_CANGB</name>
<evidence type="ECO:0000256" key="3">
    <source>
        <dbReference type="ARBA" id="ARBA00022448"/>
    </source>
</evidence>
<dbReference type="GO" id="GO:0032266">
    <property type="term" value="F:phosphatidylinositol-3-phosphate binding"/>
    <property type="evidence" value="ECO:0007669"/>
    <property type="project" value="EnsemblFungi"/>
</dbReference>
<dbReference type="GO" id="GO:0016236">
    <property type="term" value="P:macroautophagy"/>
    <property type="evidence" value="ECO:0007669"/>
    <property type="project" value="EnsemblFungi"/>
</dbReference>
<dbReference type="InterPro" id="IPR001683">
    <property type="entry name" value="PX_dom"/>
</dbReference>
<feature type="compositionally biased region" description="Acidic residues" evidence="10">
    <location>
        <begin position="83"/>
        <end position="99"/>
    </location>
</feature>
<evidence type="ECO:0000313" key="12">
    <source>
        <dbReference type="EMBL" id="KTB12329.1"/>
    </source>
</evidence>
<protein>
    <submittedName>
        <fullName evidence="12">Sorting nexin-41</fullName>
    </submittedName>
</protein>
<dbReference type="Pfam" id="PF00787">
    <property type="entry name" value="PX"/>
    <property type="match status" value="1"/>
</dbReference>
<dbReference type="InterPro" id="IPR051079">
    <property type="entry name" value="Sorting_Nexin_Autophagy"/>
</dbReference>
<sequence length="647" mass="73243">MKNKSRKRGGRDEDLEEEDNNPFVGTTHMFASGIASAPGGQQAVLKLAQPAPGEQQGASTPDGAGVVAGTAAGATGATGAAGEGEDEDEDSNENSDIRDEDVDILTQTLYKAAEEPFVSVPVRATGTDSLFKIPVDSSGPIQIKEAGDYKDPWGKHAIGYVIELDGFKTVRRYSEFYSLRKNLTLLLPTVVVPPLPPKHSIMNYIFKKSIDTRIIDSRKRTLCRFLNECYEVPDIANHIVFKKFLDCEIIWKDVLNSAPILILPHDNRLAPPLNPTKPSPLHLLLPAPNSKVATNTSILNPLIPTNTELENKFNKLEKKFWEYKINYKNLHKTVKQLENHLKLIGGLHSELGVHYNSFSIENAIISSDGNENEDRSSSMLIEKVGHAFDVSYVTDEILSERHIVNLEEPLYEFIQLLEDCKRVLGFRKAKYLQYEIVEITMDKNKKRLRALLDLDDHIKTMTNVINQSTILESRKYSNQEPISDVPDSPYSKVDYTSEGEESAHDETHADHDTPQQEHHKSDDEENIEQLSSSLHASTINANKIKVRKKLSRRRDRSARELDPSLLTEAERKQEIKILQRELDKLEDVQKLVLRDIEDVNESTLRSLEHVSTKLEQRRGNMLRQVTKAMIDFSRESLNAWRQVRKDK</sequence>
<keyword evidence="8" id="KW-0472">Membrane</keyword>
<feature type="region of interest" description="Disordered" evidence="10">
    <location>
        <begin position="1"/>
        <end position="99"/>
    </location>
</feature>
<comment type="subcellular location">
    <subcellularLocation>
        <location evidence="1">Endosome membrane</location>
        <topology evidence="1">Peripheral membrane protein</topology>
    </subcellularLocation>
</comment>
<feature type="domain" description="PX" evidence="11">
    <location>
        <begin position="109"/>
        <end position="251"/>
    </location>
</feature>
<dbReference type="CDD" id="cd06867">
    <property type="entry name" value="PX_SNX41_42"/>
    <property type="match status" value="1"/>
</dbReference>
<evidence type="ECO:0000259" key="11">
    <source>
        <dbReference type="PROSITE" id="PS50195"/>
    </source>
</evidence>
<evidence type="ECO:0000256" key="8">
    <source>
        <dbReference type="ARBA" id="ARBA00023136"/>
    </source>
</evidence>
<dbReference type="PANTHER" id="PTHR46979">
    <property type="entry name" value="SORTING NEXIN-41"/>
    <property type="match status" value="1"/>
</dbReference>
<dbReference type="GO" id="GO:0010009">
    <property type="term" value="C:cytoplasmic side of endosome membrane"/>
    <property type="evidence" value="ECO:0007669"/>
    <property type="project" value="EnsemblFungi"/>
</dbReference>
<keyword evidence="5" id="KW-0653">Protein transport</keyword>
<feature type="coiled-coil region" evidence="9">
    <location>
        <begin position="568"/>
        <end position="595"/>
    </location>
</feature>
<dbReference type="InterPro" id="IPR027267">
    <property type="entry name" value="AH/BAR_dom_sf"/>
</dbReference>
<keyword evidence="4" id="KW-0967">Endosome</keyword>
<keyword evidence="9" id="KW-0175">Coiled coil</keyword>
<dbReference type="Gene3D" id="3.30.1520.10">
    <property type="entry name" value="Phox-like domain"/>
    <property type="match status" value="1"/>
</dbReference>
<dbReference type="GO" id="GO:0006886">
    <property type="term" value="P:intracellular protein transport"/>
    <property type="evidence" value="ECO:0007669"/>
    <property type="project" value="EnsemblFungi"/>
</dbReference>
<dbReference type="AlphaFoldDB" id="A0A0W0CRP0"/>